<dbReference type="GO" id="GO:0005524">
    <property type="term" value="F:ATP binding"/>
    <property type="evidence" value="ECO:0007669"/>
    <property type="project" value="UniProtKB-KW"/>
</dbReference>
<dbReference type="GO" id="GO:0005663">
    <property type="term" value="C:DNA replication factor C complex"/>
    <property type="evidence" value="ECO:0007669"/>
    <property type="project" value="TreeGrafter"/>
</dbReference>
<evidence type="ECO:0000256" key="4">
    <source>
        <dbReference type="SAM" id="MobiDB-lite"/>
    </source>
</evidence>
<proteinExistence type="predicted"/>
<dbReference type="GO" id="GO:0006281">
    <property type="term" value="P:DNA repair"/>
    <property type="evidence" value="ECO:0007669"/>
    <property type="project" value="TreeGrafter"/>
</dbReference>
<dbReference type="FunFam" id="1.20.272.10:FF:000006">
    <property type="entry name" value="Replication factor C subunit 2"/>
    <property type="match status" value="1"/>
</dbReference>
<evidence type="ECO:0000256" key="2">
    <source>
        <dbReference type="ARBA" id="ARBA00022741"/>
    </source>
</evidence>
<accession>A0A8B6H8H0</accession>
<dbReference type="InterPro" id="IPR008921">
    <property type="entry name" value="DNA_pol3_clamp-load_cplx_C"/>
</dbReference>
<reference evidence="6" key="1">
    <citation type="submission" date="2018-11" db="EMBL/GenBank/DDBJ databases">
        <authorList>
            <person name="Alioto T."/>
            <person name="Alioto T."/>
        </authorList>
    </citation>
    <scope>NUCLEOTIDE SEQUENCE</scope>
</reference>
<dbReference type="GO" id="GO:0003689">
    <property type="term" value="F:DNA clamp loader activity"/>
    <property type="evidence" value="ECO:0007669"/>
    <property type="project" value="TreeGrafter"/>
</dbReference>
<dbReference type="Proteomes" id="UP000596742">
    <property type="component" value="Unassembled WGS sequence"/>
</dbReference>
<feature type="region of interest" description="Disordered" evidence="4">
    <location>
        <begin position="38"/>
        <end position="76"/>
    </location>
</feature>
<keyword evidence="7" id="KW-1185">Reference proteome</keyword>
<dbReference type="PANTHER" id="PTHR11669:SF5">
    <property type="entry name" value="REPLICATION FACTOR C SUBUNIT 2"/>
    <property type="match status" value="1"/>
</dbReference>
<keyword evidence="1" id="KW-0235">DNA replication</keyword>
<keyword evidence="2" id="KW-0547">Nucleotide-binding</keyword>
<evidence type="ECO:0000313" key="6">
    <source>
        <dbReference type="EMBL" id="VDI75612.1"/>
    </source>
</evidence>
<evidence type="ECO:0000259" key="5">
    <source>
        <dbReference type="Pfam" id="PF08542"/>
    </source>
</evidence>
<dbReference type="GO" id="GO:0006261">
    <property type="term" value="P:DNA-templated DNA replication"/>
    <property type="evidence" value="ECO:0007669"/>
    <property type="project" value="TreeGrafter"/>
</dbReference>
<evidence type="ECO:0000256" key="3">
    <source>
        <dbReference type="ARBA" id="ARBA00022840"/>
    </source>
</evidence>
<organism evidence="6 7">
    <name type="scientific">Mytilus galloprovincialis</name>
    <name type="common">Mediterranean mussel</name>
    <dbReference type="NCBI Taxonomy" id="29158"/>
    <lineage>
        <taxon>Eukaryota</taxon>
        <taxon>Metazoa</taxon>
        <taxon>Spiralia</taxon>
        <taxon>Lophotrochozoa</taxon>
        <taxon>Mollusca</taxon>
        <taxon>Bivalvia</taxon>
        <taxon>Autobranchia</taxon>
        <taxon>Pteriomorphia</taxon>
        <taxon>Mytilida</taxon>
        <taxon>Mytiloidea</taxon>
        <taxon>Mytilidae</taxon>
        <taxon>Mytilinae</taxon>
        <taxon>Mytilus</taxon>
    </lineage>
</organism>
<gene>
    <name evidence="6" type="ORF">MGAL_10B066750</name>
</gene>
<evidence type="ECO:0000313" key="7">
    <source>
        <dbReference type="Proteomes" id="UP000596742"/>
    </source>
</evidence>
<evidence type="ECO:0000256" key="1">
    <source>
        <dbReference type="ARBA" id="ARBA00022705"/>
    </source>
</evidence>
<dbReference type="InterPro" id="IPR050238">
    <property type="entry name" value="DNA_Rep/Repair_Clamp_Loader"/>
</dbReference>
<dbReference type="AlphaFoldDB" id="A0A8B6H8H0"/>
<keyword evidence="3" id="KW-0067">ATP-binding</keyword>
<comment type="caution">
    <text evidence="6">The sequence shown here is derived from an EMBL/GenBank/DDBJ whole genome shotgun (WGS) entry which is preliminary data.</text>
</comment>
<sequence>MITKWQLLKGIHVVKYVNIKYVNMGCCFSSENGLEPSSTSSLLSGPQRKYVDNTGPPSSARQYRPPDRKDTIPGDDDGLVVSKMKPIVIQSMNKTFQALNNLQSTFQGFGHVNSENVFKVCDEPHPVLIKDMLQHCVNGNIDEAYKTMAHLWRLGYSPEDIITIVFRVCKNHSMPEFLKLEFIKEIGYTHMRIAEGVNSLLQMAAMLARLCKKSGTPSLIS</sequence>
<feature type="domain" description="Replication factor C C-terminal" evidence="5">
    <location>
        <begin position="124"/>
        <end position="209"/>
    </location>
</feature>
<dbReference type="EMBL" id="UYJE01009674">
    <property type="protein sequence ID" value="VDI75612.1"/>
    <property type="molecule type" value="Genomic_DNA"/>
</dbReference>
<dbReference type="InterPro" id="IPR013748">
    <property type="entry name" value="Rep_factorC_C"/>
</dbReference>
<dbReference type="OrthoDB" id="4199794at2759"/>
<name>A0A8B6H8H0_MYTGA</name>
<protein>
    <submittedName>
        <fullName evidence="6">Replication factor C subunit 2/4</fullName>
    </submittedName>
</protein>
<dbReference type="PANTHER" id="PTHR11669">
    <property type="entry name" value="REPLICATION FACTOR C / DNA POLYMERASE III GAMMA-TAU SUBUNIT"/>
    <property type="match status" value="1"/>
</dbReference>
<dbReference type="GO" id="GO:0003677">
    <property type="term" value="F:DNA binding"/>
    <property type="evidence" value="ECO:0007669"/>
    <property type="project" value="InterPro"/>
</dbReference>
<dbReference type="GO" id="GO:0005634">
    <property type="term" value="C:nucleus"/>
    <property type="evidence" value="ECO:0007669"/>
    <property type="project" value="TreeGrafter"/>
</dbReference>
<dbReference type="Gene3D" id="1.20.272.10">
    <property type="match status" value="1"/>
</dbReference>
<dbReference type="SUPFAM" id="SSF48019">
    <property type="entry name" value="post-AAA+ oligomerization domain-like"/>
    <property type="match status" value="1"/>
</dbReference>
<dbReference type="Pfam" id="PF08542">
    <property type="entry name" value="Rep_fac_C"/>
    <property type="match status" value="1"/>
</dbReference>